<dbReference type="InterPro" id="IPR007351">
    <property type="entry name" value="YjbR"/>
</dbReference>
<dbReference type="STRING" id="640513.Entas_0295"/>
<dbReference type="PANTHER" id="PTHR35145:SF3">
    <property type="entry name" value="CYTOPLASMIC PROTEIN"/>
    <property type="match status" value="1"/>
</dbReference>
<sequence length="51" mass="5821">MRPSKHLNKAHWSTVYLDGSIPGSQIYYLVDASYQQAVELLPETTRQQLSV</sequence>
<dbReference type="InterPro" id="IPR038056">
    <property type="entry name" value="YjbR-like_sf"/>
</dbReference>
<dbReference type="AlphaFoldDB" id="A0A376FIX0"/>
<evidence type="ECO:0000313" key="1">
    <source>
        <dbReference type="EMBL" id="STD25140.1"/>
    </source>
</evidence>
<accession>A0A376FIX0</accession>
<dbReference type="SUPFAM" id="SSF142906">
    <property type="entry name" value="YjbR-like"/>
    <property type="match status" value="1"/>
</dbReference>
<organism evidence="1 2">
    <name type="scientific">Enterobacter asburiae</name>
    <dbReference type="NCBI Taxonomy" id="61645"/>
    <lineage>
        <taxon>Bacteria</taxon>
        <taxon>Pseudomonadati</taxon>
        <taxon>Pseudomonadota</taxon>
        <taxon>Gammaproteobacteria</taxon>
        <taxon>Enterobacterales</taxon>
        <taxon>Enterobacteriaceae</taxon>
        <taxon>Enterobacter</taxon>
        <taxon>Enterobacter cloacae complex</taxon>
    </lineage>
</organism>
<dbReference type="PANTHER" id="PTHR35145">
    <property type="entry name" value="CYTOPLASMIC PROTEIN-RELATED"/>
    <property type="match status" value="1"/>
</dbReference>
<protein>
    <submittedName>
        <fullName evidence="1">Protein YjbR</fullName>
    </submittedName>
</protein>
<reference evidence="1 2" key="1">
    <citation type="submission" date="2018-06" db="EMBL/GenBank/DDBJ databases">
        <authorList>
            <consortium name="Pathogen Informatics"/>
            <person name="Doyle S."/>
        </authorList>
    </citation>
    <scope>NUCLEOTIDE SEQUENCE [LARGE SCALE GENOMIC DNA]</scope>
    <source>
        <strain evidence="1 2">NCTC12123</strain>
    </source>
</reference>
<dbReference type="EMBL" id="UFYI01000007">
    <property type="protein sequence ID" value="STD25140.1"/>
    <property type="molecule type" value="Genomic_DNA"/>
</dbReference>
<evidence type="ECO:0000313" key="2">
    <source>
        <dbReference type="Proteomes" id="UP000255163"/>
    </source>
</evidence>
<name>A0A376FIX0_ENTAS</name>
<proteinExistence type="predicted"/>
<dbReference type="Gene3D" id="3.90.1150.30">
    <property type="match status" value="1"/>
</dbReference>
<dbReference type="Proteomes" id="UP000255163">
    <property type="component" value="Unassembled WGS sequence"/>
</dbReference>
<gene>
    <name evidence="1" type="primary">yjbR_3</name>
    <name evidence="1" type="ORF">NCTC12123_04817</name>
</gene>